<evidence type="ECO:0000313" key="14">
    <source>
        <dbReference type="Proteomes" id="UP000007360"/>
    </source>
</evidence>
<feature type="domain" description="Glutamine amidotransferase type-2" evidence="12">
    <location>
        <begin position="2"/>
        <end position="200"/>
    </location>
</feature>
<dbReference type="PIRSF" id="PIRSF001589">
    <property type="entry name" value="Asn_synthetase_glu-h"/>
    <property type="match status" value="1"/>
</dbReference>
<dbReference type="CDD" id="cd00712">
    <property type="entry name" value="AsnB"/>
    <property type="match status" value="1"/>
</dbReference>
<dbReference type="NCBIfam" id="TIGR01536">
    <property type="entry name" value="asn_synth_AEB"/>
    <property type="match status" value="1"/>
</dbReference>
<dbReference type="EMBL" id="AMPO01000010">
    <property type="protein sequence ID" value="EKF85052.1"/>
    <property type="molecule type" value="Genomic_DNA"/>
</dbReference>
<dbReference type="PROSITE" id="PS51278">
    <property type="entry name" value="GATASE_TYPE_2"/>
    <property type="match status" value="1"/>
</dbReference>
<keyword evidence="6 10" id="KW-0315">Glutamine amidotransferase</keyword>
<accession>K2R1E4</accession>
<dbReference type="InterPro" id="IPR001962">
    <property type="entry name" value="Asn_synthase"/>
</dbReference>
<comment type="catalytic activity">
    <reaction evidence="8 9">
        <text>L-aspartate + L-glutamine + ATP + H2O = L-asparagine + L-glutamate + AMP + diphosphate + H(+)</text>
        <dbReference type="Rhea" id="RHEA:12228"/>
        <dbReference type="ChEBI" id="CHEBI:15377"/>
        <dbReference type="ChEBI" id="CHEBI:15378"/>
        <dbReference type="ChEBI" id="CHEBI:29985"/>
        <dbReference type="ChEBI" id="CHEBI:29991"/>
        <dbReference type="ChEBI" id="CHEBI:30616"/>
        <dbReference type="ChEBI" id="CHEBI:33019"/>
        <dbReference type="ChEBI" id="CHEBI:58048"/>
        <dbReference type="ChEBI" id="CHEBI:58359"/>
        <dbReference type="ChEBI" id="CHEBI:456215"/>
        <dbReference type="EC" id="6.3.5.4"/>
    </reaction>
</comment>
<evidence type="ECO:0000256" key="7">
    <source>
        <dbReference type="ARBA" id="ARBA00029440"/>
    </source>
</evidence>
<name>K2R1E4_METFP</name>
<dbReference type="InterPro" id="IPR033738">
    <property type="entry name" value="AsnB_N"/>
</dbReference>
<evidence type="ECO:0000256" key="4">
    <source>
        <dbReference type="ARBA" id="ARBA00022840"/>
    </source>
</evidence>
<dbReference type="InterPro" id="IPR006426">
    <property type="entry name" value="Asn_synth_AEB"/>
</dbReference>
<comment type="caution">
    <text evidence="13">The sequence shown here is derived from an EMBL/GenBank/DDBJ whole genome shotgun (WGS) entry which is preliminary data.</text>
</comment>
<evidence type="ECO:0000256" key="6">
    <source>
        <dbReference type="ARBA" id="ARBA00022962"/>
    </source>
</evidence>
<comment type="pathway">
    <text evidence="7">Amino-acid biosynthesis.</text>
</comment>
<dbReference type="InterPro" id="IPR017932">
    <property type="entry name" value="GATase_2_dom"/>
</dbReference>
<evidence type="ECO:0000256" key="1">
    <source>
        <dbReference type="ARBA" id="ARBA00022598"/>
    </source>
</evidence>
<dbReference type="AlphaFoldDB" id="K2R1E4"/>
<dbReference type="Proteomes" id="UP000007360">
    <property type="component" value="Unassembled WGS sequence"/>
</dbReference>
<dbReference type="InterPro" id="IPR050795">
    <property type="entry name" value="Asn_Synthetase"/>
</dbReference>
<dbReference type="Pfam" id="PF00733">
    <property type="entry name" value="Asn_synthase"/>
    <property type="match status" value="2"/>
</dbReference>
<gene>
    <name evidence="13" type="ORF">A994_10554</name>
</gene>
<dbReference type="InterPro" id="IPR014729">
    <property type="entry name" value="Rossmann-like_a/b/a_fold"/>
</dbReference>
<feature type="binding site" evidence="11">
    <location>
        <begin position="390"/>
        <end position="391"/>
    </location>
    <ligand>
        <name>ATP</name>
        <dbReference type="ChEBI" id="CHEBI:30616"/>
    </ligand>
</feature>
<feature type="active site" description="For GATase activity" evidence="10">
    <location>
        <position position="2"/>
    </location>
</feature>
<evidence type="ECO:0000256" key="9">
    <source>
        <dbReference type="PIRNR" id="PIRNR001589"/>
    </source>
</evidence>
<evidence type="ECO:0000259" key="12">
    <source>
        <dbReference type="PROSITE" id="PS51278"/>
    </source>
</evidence>
<dbReference type="EC" id="6.3.5.4" evidence="9"/>
<evidence type="ECO:0000256" key="3">
    <source>
        <dbReference type="ARBA" id="ARBA00022741"/>
    </source>
</evidence>
<dbReference type="GO" id="GO:0004066">
    <property type="term" value="F:asparagine synthase (glutamine-hydrolyzing) activity"/>
    <property type="evidence" value="ECO:0007669"/>
    <property type="project" value="UniProtKB-EC"/>
</dbReference>
<dbReference type="PANTHER" id="PTHR11772:SF2">
    <property type="entry name" value="ASPARAGINE SYNTHETASE [GLUTAMINE-HYDROLYZING]"/>
    <property type="match status" value="1"/>
</dbReference>
<keyword evidence="2 10" id="KW-0028">Amino-acid biosynthesis</keyword>
<protein>
    <recommendedName>
        <fullName evidence="9">Putative asparagine synthetase [glutamine-hydrolyzing]</fullName>
        <ecNumber evidence="9">6.3.5.4</ecNumber>
    </recommendedName>
</protein>
<keyword evidence="1" id="KW-0436">Ligase</keyword>
<evidence type="ECO:0000313" key="13">
    <source>
        <dbReference type="EMBL" id="EKF85052.1"/>
    </source>
</evidence>
<dbReference type="PATRIC" id="fig|1204725.3.peg.2124"/>
<dbReference type="GO" id="GO:0006529">
    <property type="term" value="P:asparagine biosynthetic process"/>
    <property type="evidence" value="ECO:0007669"/>
    <property type="project" value="UniProtKB-KW"/>
</dbReference>
<dbReference type="Gene3D" id="3.40.50.620">
    <property type="entry name" value="HUPs"/>
    <property type="match status" value="1"/>
</dbReference>
<dbReference type="GO" id="GO:0005829">
    <property type="term" value="C:cytosol"/>
    <property type="evidence" value="ECO:0007669"/>
    <property type="project" value="TreeGrafter"/>
</dbReference>
<evidence type="ECO:0000256" key="2">
    <source>
        <dbReference type="ARBA" id="ARBA00022605"/>
    </source>
</evidence>
<evidence type="ECO:0000256" key="11">
    <source>
        <dbReference type="PIRSR" id="PIRSR001589-2"/>
    </source>
</evidence>
<dbReference type="OrthoDB" id="8692at2157"/>
<organism evidence="13 14">
    <name type="scientific">Methanobacterium formicicum (strain DSM 3637 / PP1)</name>
    <dbReference type="NCBI Taxonomy" id="1204725"/>
    <lineage>
        <taxon>Archaea</taxon>
        <taxon>Methanobacteriati</taxon>
        <taxon>Methanobacteriota</taxon>
        <taxon>Methanomada group</taxon>
        <taxon>Methanobacteria</taxon>
        <taxon>Methanobacteriales</taxon>
        <taxon>Methanobacteriaceae</taxon>
        <taxon>Methanobacterium</taxon>
    </lineage>
</organism>
<keyword evidence="5 10" id="KW-0061">Asparagine biosynthesis</keyword>
<feature type="binding site" evidence="11">
    <location>
        <position position="107"/>
    </location>
    <ligand>
        <name>L-glutamine</name>
        <dbReference type="ChEBI" id="CHEBI:58359"/>
    </ligand>
</feature>
<dbReference type="CDD" id="cd01991">
    <property type="entry name" value="Asn_synthase_B_C"/>
    <property type="match status" value="1"/>
</dbReference>
<dbReference type="GO" id="GO:0005524">
    <property type="term" value="F:ATP binding"/>
    <property type="evidence" value="ECO:0007669"/>
    <property type="project" value="UniProtKB-KW"/>
</dbReference>
<keyword evidence="4 9" id="KW-0067">ATP-binding</keyword>
<evidence type="ECO:0000256" key="8">
    <source>
        <dbReference type="ARBA" id="ARBA00048741"/>
    </source>
</evidence>
<keyword evidence="14" id="KW-1185">Reference proteome</keyword>
<feature type="binding site" evidence="11">
    <location>
        <position position="316"/>
    </location>
    <ligand>
        <name>ATP</name>
        <dbReference type="ChEBI" id="CHEBI:30616"/>
    </ligand>
</feature>
<sequence>MCAITGIIGENIGDKLYNMLLTLKHRGPDKSGVFVDGKISHGNLEDLIIPHGNIGLGHNLLSIVGSEVVQPMSNGKIILVCNGEIYNYSQLHSDLEDTSYDFKTDSDSEVVLALLTKHYQGSLLKTVPLVLEELDGDYAFAAYDGEDLVAVRDPLGVKPLYYGDENGLFGFASEKKALWEVKINKTHSLPPNFMLHNKELVPLPQRQSLPQISSLQQISSGKENFSSCVEDQFQNESYDFSIESEFSKSTRVTSDKKYLKEKEEIKKVLGNYIRESVKKRTRGLDKVGILFSGGVDSTLLAVLCADLGIETELYAVGSEGSPDRVFASKVAEYIGLPLHIRMVDEGVVREYIPRVLSAIEEWNVMKLGVGMTAYLAAEMAHHHGQRVILSGQGADELFAGYHRYLSFYQQKGEEAQEDLQNDVANLYHVNLERDDKVTMASSVELRVPYLDLQIINMAMNIPMYYKINGPDDKLRKCILREVANQMGVPFEIVKRPKKAAQYGSGIHKILRKKVLKDSGYMDKLKKSFKFIDI</sequence>
<proteinExistence type="predicted"/>
<dbReference type="PANTHER" id="PTHR11772">
    <property type="entry name" value="ASPARAGINE SYNTHETASE"/>
    <property type="match status" value="1"/>
</dbReference>
<dbReference type="Gene3D" id="3.60.20.10">
    <property type="entry name" value="Glutamine Phosphoribosylpyrophosphate, subunit 1, domain 1"/>
    <property type="match status" value="1"/>
</dbReference>
<dbReference type="RefSeq" id="WP_004031569.1">
    <property type="nucleotide sequence ID" value="NZ_AMPO01000010.1"/>
</dbReference>
<keyword evidence="3 9" id="KW-0547">Nucleotide-binding</keyword>
<feature type="binding site" evidence="11">
    <location>
        <position position="290"/>
    </location>
    <ligand>
        <name>ATP</name>
        <dbReference type="ChEBI" id="CHEBI:30616"/>
    </ligand>
</feature>
<evidence type="ECO:0000256" key="10">
    <source>
        <dbReference type="PIRSR" id="PIRSR001589-1"/>
    </source>
</evidence>
<dbReference type="SUPFAM" id="SSF56235">
    <property type="entry name" value="N-terminal nucleophile aminohydrolases (Ntn hydrolases)"/>
    <property type="match status" value="1"/>
</dbReference>
<dbReference type="InterPro" id="IPR029055">
    <property type="entry name" value="Ntn_hydrolases_N"/>
</dbReference>
<reference evidence="13 14" key="1">
    <citation type="journal article" date="2012" name="J. Bacteriol.">
        <title>Draft genome sequence of Methanobacterium formicicum DSM 3637, an archaebacterium isolated from the methane producer amoeba Pelomyxa palustris.</title>
        <authorList>
            <person name="Gutierrez G."/>
        </authorList>
    </citation>
    <scope>NUCLEOTIDE SEQUENCE [LARGE SCALE GENOMIC DNA]</scope>
    <source>
        <strain evidence="14">DSM 3637 / PP1</strain>
    </source>
</reference>
<dbReference type="SUPFAM" id="SSF52402">
    <property type="entry name" value="Adenine nucleotide alpha hydrolases-like"/>
    <property type="match status" value="1"/>
</dbReference>
<evidence type="ECO:0000256" key="5">
    <source>
        <dbReference type="ARBA" id="ARBA00022888"/>
    </source>
</evidence>
<dbReference type="Pfam" id="PF13537">
    <property type="entry name" value="GATase_7"/>
    <property type="match status" value="1"/>
</dbReference>